<gene>
    <name evidence="2" type="ORF">K505DRAFT_417142</name>
</gene>
<dbReference type="Proteomes" id="UP000799757">
    <property type="component" value="Unassembled WGS sequence"/>
</dbReference>
<dbReference type="AlphaFoldDB" id="A0A6A6XD79"/>
<reference evidence="2" key="1">
    <citation type="journal article" date="2020" name="Stud. Mycol.">
        <title>101 Dothideomycetes genomes: a test case for predicting lifestyles and emergence of pathogens.</title>
        <authorList>
            <person name="Haridas S."/>
            <person name="Albert R."/>
            <person name="Binder M."/>
            <person name="Bloem J."/>
            <person name="Labutti K."/>
            <person name="Salamov A."/>
            <person name="Andreopoulos B."/>
            <person name="Baker S."/>
            <person name="Barry K."/>
            <person name="Bills G."/>
            <person name="Bluhm B."/>
            <person name="Cannon C."/>
            <person name="Castanera R."/>
            <person name="Culley D."/>
            <person name="Daum C."/>
            <person name="Ezra D."/>
            <person name="Gonzalez J."/>
            <person name="Henrissat B."/>
            <person name="Kuo A."/>
            <person name="Liang C."/>
            <person name="Lipzen A."/>
            <person name="Lutzoni F."/>
            <person name="Magnuson J."/>
            <person name="Mondo S."/>
            <person name="Nolan M."/>
            <person name="Ohm R."/>
            <person name="Pangilinan J."/>
            <person name="Park H.-J."/>
            <person name="Ramirez L."/>
            <person name="Alfaro M."/>
            <person name="Sun H."/>
            <person name="Tritt A."/>
            <person name="Yoshinaga Y."/>
            <person name="Zwiers L.-H."/>
            <person name="Turgeon B."/>
            <person name="Goodwin S."/>
            <person name="Spatafora J."/>
            <person name="Crous P."/>
            <person name="Grigoriev I."/>
        </authorList>
    </citation>
    <scope>NUCLEOTIDE SEQUENCE</scope>
    <source>
        <strain evidence="2">CBS 109.77</strain>
    </source>
</reference>
<dbReference type="EMBL" id="MU001892">
    <property type="protein sequence ID" value="KAF2794392.1"/>
    <property type="molecule type" value="Genomic_DNA"/>
</dbReference>
<dbReference type="Gene3D" id="3.40.50.1820">
    <property type="entry name" value="alpha/beta hydrolase"/>
    <property type="match status" value="1"/>
</dbReference>
<accession>A0A6A6XD79</accession>
<dbReference type="InterPro" id="IPR029058">
    <property type="entry name" value="AB_hydrolase_fold"/>
</dbReference>
<organism evidence="2 3">
    <name type="scientific">Melanomma pulvis-pyrius CBS 109.77</name>
    <dbReference type="NCBI Taxonomy" id="1314802"/>
    <lineage>
        <taxon>Eukaryota</taxon>
        <taxon>Fungi</taxon>
        <taxon>Dikarya</taxon>
        <taxon>Ascomycota</taxon>
        <taxon>Pezizomycotina</taxon>
        <taxon>Dothideomycetes</taxon>
        <taxon>Pleosporomycetidae</taxon>
        <taxon>Pleosporales</taxon>
        <taxon>Melanommataceae</taxon>
        <taxon>Melanomma</taxon>
    </lineage>
</organism>
<proteinExistence type="predicted"/>
<evidence type="ECO:0000313" key="2">
    <source>
        <dbReference type="EMBL" id="KAF2794392.1"/>
    </source>
</evidence>
<sequence length="110" mass="12214">MAEPKLTILFVHGAWHTPAHFTPVRSVFENAEYPTSCPLLPTAGKQAPTDMGEDARFIREEQHKLIEEEGKNVVVVAHSNGGIITAQAVEQRFAKRRDASFSASGWGWRV</sequence>
<dbReference type="Pfam" id="PF12697">
    <property type="entry name" value="Abhydrolase_6"/>
    <property type="match status" value="1"/>
</dbReference>
<dbReference type="PANTHER" id="PTHR37017:SF11">
    <property type="entry name" value="ESTERASE_LIPASE_THIOESTERASE DOMAIN-CONTAINING PROTEIN"/>
    <property type="match status" value="1"/>
</dbReference>
<evidence type="ECO:0000259" key="1">
    <source>
        <dbReference type="Pfam" id="PF12697"/>
    </source>
</evidence>
<dbReference type="InterPro" id="IPR000073">
    <property type="entry name" value="AB_hydrolase_1"/>
</dbReference>
<evidence type="ECO:0000313" key="3">
    <source>
        <dbReference type="Proteomes" id="UP000799757"/>
    </source>
</evidence>
<keyword evidence="3" id="KW-1185">Reference proteome</keyword>
<dbReference type="PANTHER" id="PTHR37017">
    <property type="entry name" value="AB HYDROLASE-1 DOMAIN-CONTAINING PROTEIN-RELATED"/>
    <property type="match status" value="1"/>
</dbReference>
<dbReference type="InterPro" id="IPR052897">
    <property type="entry name" value="Sec-Metab_Biosynth_Hydrolase"/>
</dbReference>
<protein>
    <recommendedName>
        <fullName evidence="1">AB hydrolase-1 domain-containing protein</fullName>
    </recommendedName>
</protein>
<dbReference type="SUPFAM" id="SSF53474">
    <property type="entry name" value="alpha/beta-Hydrolases"/>
    <property type="match status" value="1"/>
</dbReference>
<dbReference type="OrthoDB" id="408373at2759"/>
<feature type="domain" description="AB hydrolase-1" evidence="1">
    <location>
        <begin position="8"/>
        <end position="89"/>
    </location>
</feature>
<name>A0A6A6XD79_9PLEO</name>